<feature type="transmembrane region" description="Helical" evidence="11">
    <location>
        <begin position="225"/>
        <end position="243"/>
    </location>
</feature>
<comment type="subcellular location">
    <subcellularLocation>
        <location evidence="1">Cell membrane</location>
        <topology evidence="1">Multi-pass membrane protein</topology>
    </subcellularLocation>
</comment>
<feature type="transmembrane region" description="Helical" evidence="11">
    <location>
        <begin position="199"/>
        <end position="219"/>
    </location>
</feature>
<evidence type="ECO:0000313" key="15">
    <source>
        <dbReference type="Proteomes" id="UP000260828"/>
    </source>
</evidence>
<evidence type="ECO:0000313" key="13">
    <source>
        <dbReference type="EMBL" id="RGE65624.1"/>
    </source>
</evidence>
<feature type="transmembrane region" description="Helical" evidence="11">
    <location>
        <begin position="99"/>
        <end position="119"/>
    </location>
</feature>
<evidence type="ECO:0000256" key="1">
    <source>
        <dbReference type="ARBA" id="ARBA00004651"/>
    </source>
</evidence>
<feature type="transmembrane region" description="Helical" evidence="11">
    <location>
        <begin position="73"/>
        <end position="93"/>
    </location>
</feature>
<dbReference type="GeneID" id="72462495"/>
<feature type="transmembrane region" description="Helical" evidence="11">
    <location>
        <begin position="354"/>
        <end position="373"/>
    </location>
</feature>
<dbReference type="GO" id="GO:0005886">
    <property type="term" value="C:plasma membrane"/>
    <property type="evidence" value="ECO:0007669"/>
    <property type="project" value="UniProtKB-SubCell"/>
</dbReference>
<keyword evidence="7 11" id="KW-1133">Transmembrane helix</keyword>
<gene>
    <name evidence="12" type="primary">xylH_2</name>
    <name evidence="13" type="ORF">DXC40_16555</name>
    <name evidence="12" type="ORF">ERS852551_02379</name>
</gene>
<dbReference type="PANTHER" id="PTHR32196:SF32">
    <property type="entry name" value="XYLOSE TRANSPORT SYSTEM PERMEASE PROTEIN XYLH"/>
    <property type="match status" value="1"/>
</dbReference>
<dbReference type="GO" id="GO:0022857">
    <property type="term" value="F:transmembrane transporter activity"/>
    <property type="evidence" value="ECO:0007669"/>
    <property type="project" value="InterPro"/>
</dbReference>
<dbReference type="Proteomes" id="UP000260828">
    <property type="component" value="Unassembled WGS sequence"/>
</dbReference>
<accession>A0A174SAZ3</accession>
<feature type="transmembrane region" description="Helical" evidence="11">
    <location>
        <begin position="45"/>
        <end position="66"/>
    </location>
</feature>
<proteinExistence type="predicted"/>
<evidence type="ECO:0000256" key="5">
    <source>
        <dbReference type="ARBA" id="ARBA00022597"/>
    </source>
</evidence>
<dbReference type="Proteomes" id="UP000095765">
    <property type="component" value="Unassembled WGS sequence"/>
</dbReference>
<reference evidence="13 15" key="2">
    <citation type="submission" date="2018-08" db="EMBL/GenBank/DDBJ databases">
        <title>A genome reference for cultivated species of the human gut microbiota.</title>
        <authorList>
            <person name="Zou Y."/>
            <person name="Xue W."/>
            <person name="Luo G."/>
        </authorList>
    </citation>
    <scope>NUCLEOTIDE SEQUENCE [LARGE SCALE GENOMIC DNA]</scope>
    <source>
        <strain evidence="13 15">TF05-12AC</strain>
    </source>
</reference>
<comment type="function">
    <text evidence="9">Part of the binding-protein-dependent transport system for D-xylose. Probably responsible for the translocation of the substrate across the membrane.</text>
</comment>
<evidence type="ECO:0000256" key="2">
    <source>
        <dbReference type="ARBA" id="ARBA00022448"/>
    </source>
</evidence>
<keyword evidence="5" id="KW-0762">Sugar transport</keyword>
<evidence type="ECO:0000256" key="10">
    <source>
        <dbReference type="ARBA" id="ARBA00035686"/>
    </source>
</evidence>
<dbReference type="EMBL" id="CZBE01000016">
    <property type="protein sequence ID" value="CUP91629.1"/>
    <property type="molecule type" value="Genomic_DNA"/>
</dbReference>
<feature type="transmembrane region" description="Helical" evidence="11">
    <location>
        <begin position="126"/>
        <end position="144"/>
    </location>
</feature>
<organism evidence="12 14">
    <name type="scientific">Anaerotruncus colihominis</name>
    <dbReference type="NCBI Taxonomy" id="169435"/>
    <lineage>
        <taxon>Bacteria</taxon>
        <taxon>Bacillati</taxon>
        <taxon>Bacillota</taxon>
        <taxon>Clostridia</taxon>
        <taxon>Eubacteriales</taxon>
        <taxon>Oscillospiraceae</taxon>
        <taxon>Anaerotruncus</taxon>
    </lineage>
</organism>
<reference evidence="12 14" key="1">
    <citation type="submission" date="2015-09" db="EMBL/GenBank/DDBJ databases">
        <authorList>
            <consortium name="Pathogen Informatics"/>
        </authorList>
    </citation>
    <scope>NUCLEOTIDE SEQUENCE [LARGE SCALE GENOMIC DNA]</scope>
    <source>
        <strain evidence="12 14">2789STDY5834939</strain>
    </source>
</reference>
<evidence type="ECO:0000256" key="6">
    <source>
        <dbReference type="ARBA" id="ARBA00022692"/>
    </source>
</evidence>
<dbReference type="EMBL" id="QVME01000012">
    <property type="protein sequence ID" value="RGE65624.1"/>
    <property type="molecule type" value="Genomic_DNA"/>
</dbReference>
<keyword evidence="8 11" id="KW-0472">Membrane</keyword>
<keyword evidence="6 11" id="KW-0812">Transmembrane</keyword>
<evidence type="ECO:0000313" key="14">
    <source>
        <dbReference type="Proteomes" id="UP000095765"/>
    </source>
</evidence>
<evidence type="ECO:0000256" key="11">
    <source>
        <dbReference type="SAM" id="Phobius"/>
    </source>
</evidence>
<evidence type="ECO:0000256" key="4">
    <source>
        <dbReference type="ARBA" id="ARBA00022519"/>
    </source>
</evidence>
<dbReference type="CDD" id="cd06579">
    <property type="entry name" value="TM_PBP1_transp_AraH_like"/>
    <property type="match status" value="1"/>
</dbReference>
<dbReference type="RefSeq" id="WP_024730664.1">
    <property type="nucleotide sequence ID" value="NZ_CABIWA010000018.1"/>
</dbReference>
<dbReference type="PANTHER" id="PTHR32196">
    <property type="entry name" value="ABC TRANSPORTER PERMEASE PROTEIN YPHD-RELATED-RELATED"/>
    <property type="match status" value="1"/>
</dbReference>
<evidence type="ECO:0000256" key="7">
    <source>
        <dbReference type="ARBA" id="ARBA00022989"/>
    </source>
</evidence>
<dbReference type="InterPro" id="IPR001851">
    <property type="entry name" value="ABC_transp_permease"/>
</dbReference>
<keyword evidence="4" id="KW-0997">Cell inner membrane</keyword>
<evidence type="ECO:0000313" key="12">
    <source>
        <dbReference type="EMBL" id="CUP91629.1"/>
    </source>
</evidence>
<evidence type="ECO:0000256" key="8">
    <source>
        <dbReference type="ARBA" id="ARBA00023136"/>
    </source>
</evidence>
<sequence length="385" mass="40744">MAGRDIKSILTGKAGKNIVMAAGVIILMCIFNLLTGNIFTSVRNLTLLMKQGSVLMIVASGLMLLLIERNFDLSGGAAVYFVSVIAAQCAVTYKLPLPFALLIAMLCGLLMGALNGFFIGYVGIPAFIGTLAAQLLFKGVGYTWTNAATIGPLSDEFAWLSEGYIPPAASAVLIVAVALAACLFCIFDYKKMRQWYGSVNRLFTRIAAIVIAAVLAIWIFTGYYGIPMCVFFAGVMASITGFISNKTVFGRHIYIIGGNPEAANLSGIKTKRRIFQSYVYMGVIYGVAGIVITARLGGSTATSGNLLELDAVAAACIGGTSMSGGVGRITGVALGVLVLSAVDNVMSLMNVSSYLQMVVKGLILLLAVCMDVCMNQTKFRLKKAK</sequence>
<dbReference type="Pfam" id="PF02653">
    <property type="entry name" value="BPD_transp_2"/>
    <property type="match status" value="1"/>
</dbReference>
<keyword evidence="2" id="KW-0813">Transport</keyword>
<dbReference type="AlphaFoldDB" id="A0A174SAZ3"/>
<feature type="transmembrane region" description="Helical" evidence="11">
    <location>
        <begin position="164"/>
        <end position="187"/>
    </location>
</feature>
<feature type="transmembrane region" description="Helical" evidence="11">
    <location>
        <begin position="278"/>
        <end position="297"/>
    </location>
</feature>
<name>A0A174SAZ3_9FIRM</name>
<evidence type="ECO:0000256" key="3">
    <source>
        <dbReference type="ARBA" id="ARBA00022475"/>
    </source>
</evidence>
<feature type="transmembrane region" description="Helical" evidence="11">
    <location>
        <begin position="18"/>
        <end position="39"/>
    </location>
</feature>
<dbReference type="OrthoDB" id="9813906at2"/>
<protein>
    <recommendedName>
        <fullName evidence="10">Xylose transport system permease protein XylH</fullName>
    </recommendedName>
</protein>
<evidence type="ECO:0000256" key="9">
    <source>
        <dbReference type="ARBA" id="ARBA00035611"/>
    </source>
</evidence>
<keyword evidence="3" id="KW-1003">Cell membrane</keyword>